<dbReference type="PANTHER" id="PTHR34512:SF30">
    <property type="entry name" value="OUTER MEMBRANE PROTEIN ASSEMBLY FACTOR BAMB"/>
    <property type="match status" value="1"/>
</dbReference>
<feature type="domain" description="Pyrrolo-quinoline quinone repeat" evidence="2">
    <location>
        <begin position="126"/>
        <end position="334"/>
    </location>
</feature>
<dbReference type="Pfam" id="PF13360">
    <property type="entry name" value="PQQ_2"/>
    <property type="match status" value="1"/>
</dbReference>
<dbReference type="InterPro" id="IPR011047">
    <property type="entry name" value="Quinoprotein_ADH-like_sf"/>
</dbReference>
<evidence type="ECO:0000313" key="3">
    <source>
        <dbReference type="EMBL" id="MBB3036559.1"/>
    </source>
</evidence>
<organism evidence="3 4">
    <name type="scientific">Hoyosella altamirensis</name>
    <dbReference type="NCBI Taxonomy" id="616997"/>
    <lineage>
        <taxon>Bacteria</taxon>
        <taxon>Bacillati</taxon>
        <taxon>Actinomycetota</taxon>
        <taxon>Actinomycetes</taxon>
        <taxon>Mycobacteriales</taxon>
        <taxon>Hoyosellaceae</taxon>
        <taxon>Hoyosella</taxon>
    </lineage>
</organism>
<evidence type="ECO:0000313" key="4">
    <source>
        <dbReference type="Proteomes" id="UP000567922"/>
    </source>
</evidence>
<dbReference type="Gene3D" id="2.130.10.10">
    <property type="entry name" value="YVTN repeat-like/Quinoprotein amine dehydrogenase"/>
    <property type="match status" value="1"/>
</dbReference>
<protein>
    <submittedName>
        <fullName evidence="3">Outer membrane protein assembly factor BamB</fullName>
    </submittedName>
</protein>
<comment type="caution">
    <text evidence="3">The sequence shown here is derived from an EMBL/GenBank/DDBJ whole genome shotgun (WGS) entry which is preliminary data.</text>
</comment>
<dbReference type="PANTHER" id="PTHR34512">
    <property type="entry name" value="CELL SURFACE PROTEIN"/>
    <property type="match status" value="1"/>
</dbReference>
<dbReference type="Gene3D" id="2.140.10.10">
    <property type="entry name" value="Quinoprotein alcohol dehydrogenase-like superfamily"/>
    <property type="match status" value="1"/>
</dbReference>
<feature type="chain" id="PRO_5038548345" evidence="1">
    <location>
        <begin position="18"/>
        <end position="372"/>
    </location>
</feature>
<dbReference type="InterPro" id="IPR015943">
    <property type="entry name" value="WD40/YVTN_repeat-like_dom_sf"/>
</dbReference>
<dbReference type="AlphaFoldDB" id="A0A839RJT1"/>
<accession>A0A839RJT1</accession>
<name>A0A839RJT1_9ACTN</name>
<dbReference type="EMBL" id="JACHWS010000001">
    <property type="protein sequence ID" value="MBB3036559.1"/>
    <property type="molecule type" value="Genomic_DNA"/>
</dbReference>
<feature type="signal peptide" evidence="1">
    <location>
        <begin position="1"/>
        <end position="17"/>
    </location>
</feature>
<dbReference type="InterPro" id="IPR002372">
    <property type="entry name" value="PQQ_rpt_dom"/>
</dbReference>
<evidence type="ECO:0000259" key="2">
    <source>
        <dbReference type="Pfam" id="PF13360"/>
    </source>
</evidence>
<keyword evidence="1" id="KW-0732">Signal</keyword>
<keyword evidence="4" id="KW-1185">Reference proteome</keyword>
<dbReference type="PROSITE" id="PS51257">
    <property type="entry name" value="PROKAR_LIPOPROTEIN"/>
    <property type="match status" value="1"/>
</dbReference>
<sequence>MLGQRCVIIAATCVVLAGCSAPDANDPSLFEHTATVQEPGFSSKPTDQAAVVGNTVVVPSGRDLVAFEIPSGEEVWRNTVFPEPQTRDLPGVFGISAPAVHADGLHATYIVDVETHPSSYEHDLELVVVSLTDGAVLSRSKASTRFTPTFERLDMVYADETLLVVANDSVVVGFDARSGDSLWTAGNYAGASADIVLTVSGRDALRALDPRTGSEQWTALEGTADISVHYVGDEQILVSANGEQIVLDPRSGAAMDQGSLTGVAEHQKCDRVTSDVILCGRRQPGVPAAYDYATGEQLWVSPGEGEVITGQFGDELYVIQDYQPTVKDLRTGEILSTWQGVPLELVVADGAVTGLSPEDGGALYFQQAPDRG</sequence>
<dbReference type="SUPFAM" id="SSF50998">
    <property type="entry name" value="Quinoprotein alcohol dehydrogenase-like"/>
    <property type="match status" value="1"/>
</dbReference>
<proteinExistence type="predicted"/>
<dbReference type="RefSeq" id="WP_064441678.1">
    <property type="nucleotide sequence ID" value="NZ_BDDI01000015.1"/>
</dbReference>
<gene>
    <name evidence="3" type="ORF">FHU29_000993</name>
</gene>
<dbReference type="OrthoDB" id="4638025at2"/>
<reference evidence="3 4" key="1">
    <citation type="submission" date="2020-08" db="EMBL/GenBank/DDBJ databases">
        <title>Sequencing the genomes of 1000 actinobacteria strains.</title>
        <authorList>
            <person name="Klenk H.-P."/>
        </authorList>
    </citation>
    <scope>NUCLEOTIDE SEQUENCE [LARGE SCALE GENOMIC DNA]</scope>
    <source>
        <strain evidence="3 4">DSM 45258</strain>
    </source>
</reference>
<dbReference type="Proteomes" id="UP000567922">
    <property type="component" value="Unassembled WGS sequence"/>
</dbReference>
<evidence type="ECO:0000256" key="1">
    <source>
        <dbReference type="SAM" id="SignalP"/>
    </source>
</evidence>